<dbReference type="InterPro" id="IPR050121">
    <property type="entry name" value="Cytochrome_P450_monoxygenase"/>
</dbReference>
<dbReference type="CDD" id="cd11070">
    <property type="entry name" value="CYP56-like"/>
    <property type="match status" value="1"/>
</dbReference>
<feature type="signal peptide" evidence="3">
    <location>
        <begin position="1"/>
        <end position="19"/>
    </location>
</feature>
<keyword evidence="2" id="KW-0479">Metal-binding</keyword>
<dbReference type="Pfam" id="PF00067">
    <property type="entry name" value="p450"/>
    <property type="match status" value="1"/>
</dbReference>
<dbReference type="PRINTS" id="PR00463">
    <property type="entry name" value="EP450I"/>
</dbReference>
<keyword evidence="5" id="KW-1185">Reference proteome</keyword>
<feature type="chain" id="PRO_5025365758" evidence="3">
    <location>
        <begin position="20"/>
        <end position="565"/>
    </location>
</feature>
<dbReference type="GO" id="GO:0005506">
    <property type="term" value="F:iron ion binding"/>
    <property type="evidence" value="ECO:0007669"/>
    <property type="project" value="InterPro"/>
</dbReference>
<organism evidence="4 5">
    <name type="scientific">Byssothecium circinans</name>
    <dbReference type="NCBI Taxonomy" id="147558"/>
    <lineage>
        <taxon>Eukaryota</taxon>
        <taxon>Fungi</taxon>
        <taxon>Dikarya</taxon>
        <taxon>Ascomycota</taxon>
        <taxon>Pezizomycotina</taxon>
        <taxon>Dothideomycetes</taxon>
        <taxon>Pleosporomycetidae</taxon>
        <taxon>Pleosporales</taxon>
        <taxon>Massarineae</taxon>
        <taxon>Massarinaceae</taxon>
        <taxon>Byssothecium</taxon>
    </lineage>
</organism>
<evidence type="ECO:0000256" key="1">
    <source>
        <dbReference type="ARBA" id="ARBA00010617"/>
    </source>
</evidence>
<accession>A0A6A5TMB3</accession>
<protein>
    <submittedName>
        <fullName evidence="4">Cytochrome P450</fullName>
    </submittedName>
</protein>
<keyword evidence="2" id="KW-0349">Heme</keyword>
<dbReference type="InterPro" id="IPR036396">
    <property type="entry name" value="Cyt_P450_sf"/>
</dbReference>
<dbReference type="PRINTS" id="PR00385">
    <property type="entry name" value="P450"/>
</dbReference>
<feature type="binding site" description="axial binding residue" evidence="2">
    <location>
        <position position="493"/>
    </location>
    <ligand>
        <name>heme</name>
        <dbReference type="ChEBI" id="CHEBI:30413"/>
    </ligand>
    <ligandPart>
        <name>Fe</name>
        <dbReference type="ChEBI" id="CHEBI:18248"/>
    </ligandPart>
</feature>
<gene>
    <name evidence="4" type="ORF">CC80DRAFT_527212</name>
</gene>
<keyword evidence="2" id="KW-0408">Iron</keyword>
<evidence type="ECO:0000256" key="2">
    <source>
        <dbReference type="PIRSR" id="PIRSR602401-1"/>
    </source>
</evidence>
<dbReference type="InterPro" id="IPR001128">
    <property type="entry name" value="Cyt_P450"/>
</dbReference>
<dbReference type="Gene3D" id="1.10.630.10">
    <property type="entry name" value="Cytochrome P450"/>
    <property type="match status" value="1"/>
</dbReference>
<evidence type="ECO:0000256" key="3">
    <source>
        <dbReference type="SAM" id="SignalP"/>
    </source>
</evidence>
<comment type="cofactor">
    <cofactor evidence="2">
        <name>heme</name>
        <dbReference type="ChEBI" id="CHEBI:30413"/>
    </cofactor>
</comment>
<dbReference type="OrthoDB" id="1470350at2759"/>
<evidence type="ECO:0000313" key="5">
    <source>
        <dbReference type="Proteomes" id="UP000800035"/>
    </source>
</evidence>
<dbReference type="EMBL" id="ML977003">
    <property type="protein sequence ID" value="KAF1953538.1"/>
    <property type="molecule type" value="Genomic_DNA"/>
</dbReference>
<dbReference type="PANTHER" id="PTHR24305:SF166">
    <property type="entry name" value="CYTOCHROME P450 12A4, MITOCHONDRIAL-RELATED"/>
    <property type="match status" value="1"/>
</dbReference>
<comment type="similarity">
    <text evidence="1">Belongs to the cytochrome P450 family.</text>
</comment>
<dbReference type="AlphaFoldDB" id="A0A6A5TMB3"/>
<name>A0A6A5TMB3_9PLEO</name>
<dbReference type="Proteomes" id="UP000800035">
    <property type="component" value="Unassembled WGS sequence"/>
</dbReference>
<evidence type="ECO:0000313" key="4">
    <source>
        <dbReference type="EMBL" id="KAF1953538.1"/>
    </source>
</evidence>
<dbReference type="InterPro" id="IPR002401">
    <property type="entry name" value="Cyt_P450_E_grp-I"/>
</dbReference>
<sequence>MAVVAVLLGLLALPVTLLAWSYLSLKRNKAVAEKVGFPILVKWISPMNPFWMVMGSSIVKTCRKLNLGTANFKRMYFFGWEGNERSKIHEELGGSFMMVTPGGNWLCVGDADVINDAIRRPKDFRRNVEQMAVLNVYGKNLSTTEDEEWQKHRKVTSITFTERNNELVWHEAIAQSKAMLDYWKGHQPVTTIASDTKVFTLNVLAAAIFNKNYPFESSKRESKTATRDDSYRYRDSLSTILTSIVQIFVFGEDGLKAWWTPKSWKDAAVAIDVFRSYILGLIGEEREHASRGVEHNQHLVAALVRACEVEKRAQPAQPGVRDMSLTETEIISNLFVYAFAGNDTTAIVLGHILVDLAAHPQTQEWIAEELHHYLPSKDISQWDYRTFPKLKRCLAVVYEALRLDHPLNQLVKTTKDHAQTLQVDGKTYTLPAGTNVHLSLAAVHTHPRYWGDEGLKWKPERFITSADSGIEGEILAPDTSAFFLPWAYGQRICPGKKFSQVELVAALAMLFRDHVVAPQPQPGESMETARSRLFKTGMDINHEGTMLFEIAEPQKAALVWSERGH</sequence>
<dbReference type="PANTHER" id="PTHR24305">
    <property type="entry name" value="CYTOCHROME P450"/>
    <property type="match status" value="1"/>
</dbReference>
<reference evidence="4" key="1">
    <citation type="journal article" date="2020" name="Stud. Mycol.">
        <title>101 Dothideomycetes genomes: a test case for predicting lifestyles and emergence of pathogens.</title>
        <authorList>
            <person name="Haridas S."/>
            <person name="Albert R."/>
            <person name="Binder M."/>
            <person name="Bloem J."/>
            <person name="Labutti K."/>
            <person name="Salamov A."/>
            <person name="Andreopoulos B."/>
            <person name="Baker S."/>
            <person name="Barry K."/>
            <person name="Bills G."/>
            <person name="Bluhm B."/>
            <person name="Cannon C."/>
            <person name="Castanera R."/>
            <person name="Culley D."/>
            <person name="Daum C."/>
            <person name="Ezra D."/>
            <person name="Gonzalez J."/>
            <person name="Henrissat B."/>
            <person name="Kuo A."/>
            <person name="Liang C."/>
            <person name="Lipzen A."/>
            <person name="Lutzoni F."/>
            <person name="Magnuson J."/>
            <person name="Mondo S."/>
            <person name="Nolan M."/>
            <person name="Ohm R."/>
            <person name="Pangilinan J."/>
            <person name="Park H.-J."/>
            <person name="Ramirez L."/>
            <person name="Alfaro M."/>
            <person name="Sun H."/>
            <person name="Tritt A."/>
            <person name="Yoshinaga Y."/>
            <person name="Zwiers L.-H."/>
            <person name="Turgeon B."/>
            <person name="Goodwin S."/>
            <person name="Spatafora J."/>
            <person name="Crous P."/>
            <person name="Grigoriev I."/>
        </authorList>
    </citation>
    <scope>NUCLEOTIDE SEQUENCE</scope>
    <source>
        <strain evidence="4">CBS 675.92</strain>
    </source>
</reference>
<dbReference type="GO" id="GO:0020037">
    <property type="term" value="F:heme binding"/>
    <property type="evidence" value="ECO:0007669"/>
    <property type="project" value="InterPro"/>
</dbReference>
<dbReference type="SUPFAM" id="SSF48264">
    <property type="entry name" value="Cytochrome P450"/>
    <property type="match status" value="1"/>
</dbReference>
<dbReference type="GO" id="GO:0004497">
    <property type="term" value="F:monooxygenase activity"/>
    <property type="evidence" value="ECO:0007669"/>
    <property type="project" value="InterPro"/>
</dbReference>
<dbReference type="GO" id="GO:0016705">
    <property type="term" value="F:oxidoreductase activity, acting on paired donors, with incorporation or reduction of molecular oxygen"/>
    <property type="evidence" value="ECO:0007669"/>
    <property type="project" value="InterPro"/>
</dbReference>
<keyword evidence="3" id="KW-0732">Signal</keyword>
<proteinExistence type="inferred from homology"/>